<feature type="region of interest" description="Disordered" evidence="3">
    <location>
        <begin position="325"/>
        <end position="379"/>
    </location>
</feature>
<feature type="compositionally biased region" description="Acidic residues" evidence="3">
    <location>
        <begin position="207"/>
        <end position="218"/>
    </location>
</feature>
<feature type="compositionally biased region" description="Low complexity" evidence="3">
    <location>
        <begin position="89"/>
        <end position="105"/>
    </location>
</feature>
<feature type="compositionally biased region" description="Polar residues" evidence="3">
    <location>
        <begin position="8"/>
        <end position="19"/>
    </location>
</feature>
<protein>
    <submittedName>
        <fullName evidence="4">Uncharacterized protein</fullName>
    </submittedName>
</protein>
<feature type="region of interest" description="Disordered" evidence="3">
    <location>
        <begin position="264"/>
        <end position="311"/>
    </location>
</feature>
<feature type="region of interest" description="Disordered" evidence="3">
    <location>
        <begin position="1"/>
        <end position="53"/>
    </location>
</feature>
<proteinExistence type="predicted"/>
<feature type="region of interest" description="Disordered" evidence="3">
    <location>
        <begin position="69"/>
        <end position="117"/>
    </location>
</feature>
<sequence length="657" mass="71309">MWLHRSAGTPSTSGRCCSLQQPTTRRPTRRAVRAHAAAGQPSKGGKQQPAISNRNAQLYELCGDDGWGVEVAPASSSSSAGPAVPPPQAKSAAKQKAAAQQPAKPAAKRRKGTPYVDMRSEEGIFGMTLLQKALLEEEEQQAADSEPQQQQPGISGVQALKQNVAQTAAAGKGRQKPKLPGFPKGAAGAAAAAAALAAAKQQRQQGYDDEYEDEEEDTPEFQLVFDNGKAELIDFSTGTSRSIPEAAAGAAQSEATPVWMLDEQQEQQFEEAEEEEEEEEGYEAYSQPAAAAARSRRQGRSRVADDEEEEDLDASLIADMGNEDDWGLDGLLPGSSSSSAARQQQRRGRRSLLDELEDEEAAADGFEEGSLAASNSTSVQWGGSAGFTGIDLEEQEDMLRRYFKPQEVQKLMKDQKEIEASLSELRKRAVGLGVSDHKMQQTLRIVAGTAAGKKLVSFRGSQTRPMMEKVRQAIFNMIQNQAGTVNCLPKTARWLDLFAGTGSVGIEALSRGVKEAHFVEMDPVVVNKILSRNLSYCGFKTRATCHTTKAEEFLRRAVSLPRFAGGAFDFISVCPPYLLVSYPELFDLLEASPLLHAGSIVFVEYPKQLAHQVRDSIGPLQRIKDRKYGRTYVAVYAGGSGEAEEQLEEDPFLSGRF</sequence>
<accession>A0ABY8TT03</accession>
<feature type="compositionally biased region" description="Acidic residues" evidence="3">
    <location>
        <begin position="354"/>
        <end position="367"/>
    </location>
</feature>
<dbReference type="CDD" id="cd02440">
    <property type="entry name" value="AdoMet_MTases"/>
    <property type="match status" value="1"/>
</dbReference>
<feature type="compositionally biased region" description="Acidic residues" evidence="3">
    <location>
        <begin position="264"/>
        <end position="282"/>
    </location>
</feature>
<keyword evidence="5" id="KW-1185">Reference proteome</keyword>
<dbReference type="Gene3D" id="3.40.50.150">
    <property type="entry name" value="Vaccinia Virus protein VP39"/>
    <property type="match status" value="1"/>
</dbReference>
<feature type="region of interest" description="Disordered" evidence="3">
    <location>
        <begin position="165"/>
        <end position="218"/>
    </location>
</feature>
<gene>
    <name evidence="4" type="ORF">OEZ85_012316</name>
</gene>
<dbReference type="EMBL" id="CP126210">
    <property type="protein sequence ID" value="WIA12251.1"/>
    <property type="molecule type" value="Genomic_DNA"/>
</dbReference>
<reference evidence="4 5" key="1">
    <citation type="submission" date="2023-05" db="EMBL/GenBank/DDBJ databases">
        <title>A 100% complete, gapless, phased diploid assembly of the Scenedesmus obliquus UTEX 3031 genome.</title>
        <authorList>
            <person name="Biondi T.C."/>
            <person name="Hanschen E.R."/>
            <person name="Kwon T."/>
            <person name="Eng W."/>
            <person name="Kruse C.P.S."/>
            <person name="Koehler S.I."/>
            <person name="Kunde Y."/>
            <person name="Gleasner C.D."/>
            <person name="You Mak K.T."/>
            <person name="Polle J."/>
            <person name="Hovde B.T."/>
            <person name="Starkenburg S.R."/>
        </authorList>
    </citation>
    <scope>NUCLEOTIDE SEQUENCE [LARGE SCALE GENOMIC DNA]</scope>
    <source>
        <strain evidence="4 5">DOE0152z</strain>
    </source>
</reference>
<dbReference type="InterPro" id="IPR029063">
    <property type="entry name" value="SAM-dependent_MTases_sf"/>
</dbReference>
<dbReference type="SUPFAM" id="SSF53335">
    <property type="entry name" value="S-adenosyl-L-methionine-dependent methyltransferases"/>
    <property type="match status" value="1"/>
</dbReference>
<keyword evidence="1" id="KW-0489">Methyltransferase</keyword>
<evidence type="ECO:0000313" key="4">
    <source>
        <dbReference type="EMBL" id="WIA12251.1"/>
    </source>
</evidence>
<dbReference type="Proteomes" id="UP001244341">
    <property type="component" value="Chromosome 3b"/>
</dbReference>
<dbReference type="InterPro" id="IPR004398">
    <property type="entry name" value="RNA_MeTrfase_RsmD"/>
</dbReference>
<evidence type="ECO:0000256" key="2">
    <source>
        <dbReference type="ARBA" id="ARBA00022679"/>
    </source>
</evidence>
<dbReference type="PANTHER" id="PTHR43542:SF1">
    <property type="entry name" value="METHYLTRANSFERASE"/>
    <property type="match status" value="1"/>
</dbReference>
<feature type="compositionally biased region" description="Low complexity" evidence="3">
    <location>
        <begin position="334"/>
        <end position="343"/>
    </location>
</feature>
<feature type="compositionally biased region" description="Low complexity" evidence="3">
    <location>
        <begin position="185"/>
        <end position="199"/>
    </location>
</feature>
<dbReference type="PANTHER" id="PTHR43542">
    <property type="entry name" value="METHYLTRANSFERASE"/>
    <property type="match status" value="1"/>
</dbReference>
<evidence type="ECO:0000256" key="1">
    <source>
        <dbReference type="ARBA" id="ARBA00022603"/>
    </source>
</evidence>
<name>A0ABY8TT03_TETOB</name>
<organism evidence="4 5">
    <name type="scientific">Tetradesmus obliquus</name>
    <name type="common">Green alga</name>
    <name type="synonym">Acutodesmus obliquus</name>
    <dbReference type="NCBI Taxonomy" id="3088"/>
    <lineage>
        <taxon>Eukaryota</taxon>
        <taxon>Viridiplantae</taxon>
        <taxon>Chlorophyta</taxon>
        <taxon>core chlorophytes</taxon>
        <taxon>Chlorophyceae</taxon>
        <taxon>CS clade</taxon>
        <taxon>Sphaeropleales</taxon>
        <taxon>Scenedesmaceae</taxon>
        <taxon>Tetradesmus</taxon>
    </lineage>
</organism>
<feature type="compositionally biased region" description="Low complexity" evidence="3">
    <location>
        <begin position="72"/>
        <end position="82"/>
    </location>
</feature>
<dbReference type="Pfam" id="PF03602">
    <property type="entry name" value="Cons_hypoth95"/>
    <property type="match status" value="1"/>
</dbReference>
<evidence type="ECO:0000256" key="3">
    <source>
        <dbReference type="SAM" id="MobiDB-lite"/>
    </source>
</evidence>
<feature type="compositionally biased region" description="Low complexity" evidence="3">
    <location>
        <begin position="284"/>
        <end position="293"/>
    </location>
</feature>
<evidence type="ECO:0000313" key="5">
    <source>
        <dbReference type="Proteomes" id="UP001244341"/>
    </source>
</evidence>
<keyword evidence="2" id="KW-0808">Transferase</keyword>